<keyword evidence="1" id="KW-0812">Transmembrane</keyword>
<protein>
    <submittedName>
        <fullName evidence="2">Uncharacterized protein</fullName>
    </submittedName>
</protein>
<accession>A0A3M7PWU9</accession>
<keyword evidence="1" id="KW-0472">Membrane</keyword>
<dbReference type="Proteomes" id="UP000276133">
    <property type="component" value="Unassembled WGS sequence"/>
</dbReference>
<evidence type="ECO:0000313" key="2">
    <source>
        <dbReference type="EMBL" id="RNA03379.1"/>
    </source>
</evidence>
<keyword evidence="3" id="KW-1185">Reference proteome</keyword>
<gene>
    <name evidence="2" type="ORF">BpHYR1_007154</name>
</gene>
<feature type="transmembrane region" description="Helical" evidence="1">
    <location>
        <begin position="41"/>
        <end position="64"/>
    </location>
</feature>
<organism evidence="2 3">
    <name type="scientific">Brachionus plicatilis</name>
    <name type="common">Marine rotifer</name>
    <name type="synonym">Brachionus muelleri</name>
    <dbReference type="NCBI Taxonomy" id="10195"/>
    <lineage>
        <taxon>Eukaryota</taxon>
        <taxon>Metazoa</taxon>
        <taxon>Spiralia</taxon>
        <taxon>Gnathifera</taxon>
        <taxon>Rotifera</taxon>
        <taxon>Eurotatoria</taxon>
        <taxon>Monogononta</taxon>
        <taxon>Pseudotrocha</taxon>
        <taxon>Ploima</taxon>
        <taxon>Brachionidae</taxon>
        <taxon>Brachionus</taxon>
    </lineage>
</organism>
<dbReference type="AlphaFoldDB" id="A0A3M7PWU9"/>
<evidence type="ECO:0000256" key="1">
    <source>
        <dbReference type="SAM" id="Phobius"/>
    </source>
</evidence>
<name>A0A3M7PWU9_BRAPC</name>
<comment type="caution">
    <text evidence="2">The sequence shown here is derived from an EMBL/GenBank/DDBJ whole genome shotgun (WGS) entry which is preliminary data.</text>
</comment>
<dbReference type="EMBL" id="REGN01008522">
    <property type="protein sequence ID" value="RNA03379.1"/>
    <property type="molecule type" value="Genomic_DNA"/>
</dbReference>
<sequence length="77" mass="8975">MPKKINENLNKYNNLLLKELKSLNFINNSSKKNLIMNIKRSMILIFLLFGDQIINIFLLTPTVLNTTNINPQLNFPQ</sequence>
<proteinExistence type="predicted"/>
<evidence type="ECO:0000313" key="3">
    <source>
        <dbReference type="Proteomes" id="UP000276133"/>
    </source>
</evidence>
<keyword evidence="1" id="KW-1133">Transmembrane helix</keyword>
<reference evidence="2 3" key="1">
    <citation type="journal article" date="2018" name="Sci. Rep.">
        <title>Genomic signatures of local adaptation to the degree of environmental predictability in rotifers.</title>
        <authorList>
            <person name="Franch-Gras L."/>
            <person name="Hahn C."/>
            <person name="Garcia-Roger E.M."/>
            <person name="Carmona M.J."/>
            <person name="Serra M."/>
            <person name="Gomez A."/>
        </authorList>
    </citation>
    <scope>NUCLEOTIDE SEQUENCE [LARGE SCALE GENOMIC DNA]</scope>
    <source>
        <strain evidence="2">HYR1</strain>
    </source>
</reference>